<evidence type="ECO:0000313" key="5">
    <source>
        <dbReference type="Proteomes" id="UP000768462"/>
    </source>
</evidence>
<dbReference type="Pfam" id="PF00583">
    <property type="entry name" value="Acetyltransf_1"/>
    <property type="match status" value="1"/>
</dbReference>
<keyword evidence="2" id="KW-0012">Acyltransferase</keyword>
<dbReference type="Gene3D" id="3.40.630.30">
    <property type="match status" value="1"/>
</dbReference>
<proteinExistence type="predicted"/>
<dbReference type="InterPro" id="IPR016181">
    <property type="entry name" value="Acyl_CoA_acyltransferase"/>
</dbReference>
<dbReference type="PROSITE" id="PS51186">
    <property type="entry name" value="GNAT"/>
    <property type="match status" value="1"/>
</dbReference>
<comment type="caution">
    <text evidence="4">The sequence shown here is derived from an EMBL/GenBank/DDBJ whole genome shotgun (WGS) entry which is preliminary data.</text>
</comment>
<organism evidence="4 5">
    <name type="scientific">Clostridium sulfidigenes</name>
    <dbReference type="NCBI Taxonomy" id="318464"/>
    <lineage>
        <taxon>Bacteria</taxon>
        <taxon>Bacillati</taxon>
        <taxon>Bacillota</taxon>
        <taxon>Clostridia</taxon>
        <taxon>Eubacteriales</taxon>
        <taxon>Clostridiaceae</taxon>
        <taxon>Clostridium</taxon>
    </lineage>
</organism>
<dbReference type="PANTHER" id="PTHR43420">
    <property type="entry name" value="ACETYLTRANSFERASE"/>
    <property type="match status" value="1"/>
</dbReference>
<dbReference type="SUPFAM" id="SSF55729">
    <property type="entry name" value="Acyl-CoA N-acyltransferases (Nat)"/>
    <property type="match status" value="1"/>
</dbReference>
<protein>
    <submittedName>
        <fullName evidence="4">GNAT family N-acetyltransferase</fullName>
    </submittedName>
</protein>
<name>A0A927ZNE6_9CLOT</name>
<dbReference type="InterPro" id="IPR000182">
    <property type="entry name" value="GNAT_dom"/>
</dbReference>
<dbReference type="GO" id="GO:0016747">
    <property type="term" value="F:acyltransferase activity, transferring groups other than amino-acyl groups"/>
    <property type="evidence" value="ECO:0007669"/>
    <property type="project" value="InterPro"/>
</dbReference>
<dbReference type="InterPro" id="IPR050680">
    <property type="entry name" value="YpeA/RimI_acetyltransf"/>
</dbReference>
<evidence type="ECO:0000256" key="2">
    <source>
        <dbReference type="ARBA" id="ARBA00023315"/>
    </source>
</evidence>
<dbReference type="EMBL" id="SVCM01000027">
    <property type="protein sequence ID" value="MBE6059010.1"/>
    <property type="molecule type" value="Genomic_DNA"/>
</dbReference>
<dbReference type="AlphaFoldDB" id="A0A927ZNE6"/>
<evidence type="ECO:0000313" key="4">
    <source>
        <dbReference type="EMBL" id="MBE6059010.1"/>
    </source>
</evidence>
<gene>
    <name evidence="4" type="ORF">E7215_02375</name>
</gene>
<evidence type="ECO:0000256" key="1">
    <source>
        <dbReference type="ARBA" id="ARBA00022679"/>
    </source>
</evidence>
<reference evidence="4" key="1">
    <citation type="submission" date="2019-04" db="EMBL/GenBank/DDBJ databases">
        <title>Evolution of Biomass-Degrading Anaerobic Consortia Revealed by Metagenomics.</title>
        <authorList>
            <person name="Peng X."/>
        </authorList>
    </citation>
    <scope>NUCLEOTIDE SEQUENCE</scope>
    <source>
        <strain evidence="4">SIG254</strain>
    </source>
</reference>
<keyword evidence="1" id="KW-0808">Transferase</keyword>
<dbReference type="CDD" id="cd04301">
    <property type="entry name" value="NAT_SF"/>
    <property type="match status" value="1"/>
</dbReference>
<accession>A0A927ZNE6</accession>
<sequence length="274" mass="32330">MMYKIKDNKRKHTIEAYDQDNNLVGEGIISPFMESDLYESPRLNIYIDIKVKDVIDKRELKDQIFDEIMKKSQVIRQENKELDVRIYHCCFSDNKENIAYYSSKKGFNHDEGMHIIKKKITEERFQIRDIEGIDFATLEFIDEDEIKQLVEKQNEVFVRGYSVEDIKELRRKNQWFSIAAKHRGEIVGNIIIIVKEDGLNNKYGWVDDLFVSKEWRKQGVGKNLIIRAFQGLKDLNIKESRLEVWSANKRALSVYNSVGYEFHKETESSIGMSI</sequence>
<dbReference type="Proteomes" id="UP000768462">
    <property type="component" value="Unassembled WGS sequence"/>
</dbReference>
<feature type="domain" description="N-acetyltransferase" evidence="3">
    <location>
        <begin position="136"/>
        <end position="274"/>
    </location>
</feature>
<evidence type="ECO:0000259" key="3">
    <source>
        <dbReference type="PROSITE" id="PS51186"/>
    </source>
</evidence>